<evidence type="ECO:0000313" key="5">
    <source>
        <dbReference type="Proteomes" id="UP000011991"/>
    </source>
</evidence>
<feature type="domain" description="N-sulphoglucosamine sulphohydrolase C-terminal" evidence="3">
    <location>
        <begin position="1"/>
        <end position="95"/>
    </location>
</feature>
<evidence type="ECO:0000256" key="2">
    <source>
        <dbReference type="ARBA" id="ARBA00022801"/>
    </source>
</evidence>
<dbReference type="PANTHER" id="PTHR42693">
    <property type="entry name" value="ARYLSULFATASE FAMILY MEMBER"/>
    <property type="match status" value="1"/>
</dbReference>
<evidence type="ECO:0000259" key="3">
    <source>
        <dbReference type="Pfam" id="PF16347"/>
    </source>
</evidence>
<dbReference type="SUPFAM" id="SSF53649">
    <property type="entry name" value="Alkaline phosphatase-like"/>
    <property type="match status" value="1"/>
</dbReference>
<dbReference type="InterPro" id="IPR032506">
    <property type="entry name" value="SGSH_C"/>
</dbReference>
<accession>M5RK01</accession>
<reference evidence="4 5" key="1">
    <citation type="journal article" date="2013" name="Mar. Genomics">
        <title>Expression of sulfatases in Rhodopirellula baltica and the diversity of sulfatases in the genus Rhodopirellula.</title>
        <authorList>
            <person name="Wegner C.E."/>
            <person name="Richter-Heitmann T."/>
            <person name="Klindworth A."/>
            <person name="Klockow C."/>
            <person name="Richter M."/>
            <person name="Achstetter T."/>
            <person name="Glockner F.O."/>
            <person name="Harder J."/>
        </authorList>
    </citation>
    <scope>NUCLEOTIDE SEQUENCE [LARGE SCALE GENOMIC DNA]</scope>
    <source>
        <strain evidence="4 5">SM1</strain>
    </source>
</reference>
<evidence type="ECO:0000256" key="1">
    <source>
        <dbReference type="ARBA" id="ARBA00008779"/>
    </source>
</evidence>
<dbReference type="InterPro" id="IPR050738">
    <property type="entry name" value="Sulfatase"/>
</dbReference>
<comment type="caution">
    <text evidence="4">The sequence shown here is derived from an EMBL/GenBank/DDBJ whole genome shotgun (WGS) entry which is preliminary data.</text>
</comment>
<keyword evidence="5" id="KW-1185">Reference proteome</keyword>
<comment type="similarity">
    <text evidence="1">Belongs to the sulfatase family.</text>
</comment>
<dbReference type="PATRIC" id="fig|1265738.3.peg.3450"/>
<dbReference type="EMBL" id="ANOG01000496">
    <property type="protein sequence ID" value="EMI19640.1"/>
    <property type="molecule type" value="Genomic_DNA"/>
</dbReference>
<gene>
    <name evidence="4" type="ORF">RMSM_03452</name>
</gene>
<protein>
    <submittedName>
        <fullName evidence="4">Arylsulfatase A</fullName>
    </submittedName>
</protein>
<dbReference type="InterPro" id="IPR017850">
    <property type="entry name" value="Alkaline_phosphatase_core_sf"/>
</dbReference>
<dbReference type="PANTHER" id="PTHR42693:SF53">
    <property type="entry name" value="ENDO-4-O-SULFATASE"/>
    <property type="match status" value="1"/>
</dbReference>
<dbReference type="AlphaFoldDB" id="M5RK01"/>
<name>M5RK01_9BACT</name>
<dbReference type="Proteomes" id="UP000011991">
    <property type="component" value="Unassembled WGS sequence"/>
</dbReference>
<dbReference type="GO" id="GO:0004065">
    <property type="term" value="F:arylsulfatase activity"/>
    <property type="evidence" value="ECO:0007669"/>
    <property type="project" value="TreeGrafter"/>
</dbReference>
<keyword evidence="2" id="KW-0378">Hydrolase</keyword>
<dbReference type="Gene3D" id="3.40.720.10">
    <property type="entry name" value="Alkaline Phosphatase, subunit A"/>
    <property type="match status" value="1"/>
</dbReference>
<evidence type="ECO:0000313" key="4">
    <source>
        <dbReference type="EMBL" id="EMI19640.1"/>
    </source>
</evidence>
<organism evidence="4 5">
    <name type="scientific">Rhodopirellula maiorica SM1</name>
    <dbReference type="NCBI Taxonomy" id="1265738"/>
    <lineage>
        <taxon>Bacteria</taxon>
        <taxon>Pseudomonadati</taxon>
        <taxon>Planctomycetota</taxon>
        <taxon>Planctomycetia</taxon>
        <taxon>Pirellulales</taxon>
        <taxon>Pirellulaceae</taxon>
        <taxon>Novipirellula</taxon>
    </lineage>
</organism>
<dbReference type="Pfam" id="PF16347">
    <property type="entry name" value="SGSH_C"/>
    <property type="match status" value="1"/>
</dbReference>
<sequence length="154" mass="17807">MAGAKLPEKMQPLEGRSLLPLLKDPNADWPNRELFVHCGRWDDGDREQEKYNKCAVRTERWRLVNHAELFDISVDPGETTNVAAANPEVVSQLQKAYDQWWDSAVPLMVNEGLPKVKPDEQPLVKRYEQQRNEQGIPAWEPAERFVVEDETLTR</sequence>
<proteinExistence type="inferred from homology"/>